<sequence>MKLIQYAVIALCTASFALNGAILPAGESVEVKPLTYNYVVVQDFEHSVAEVSHNVDGTIKENESLSHSEHVSGSGFFSVHAAGSANTSAKRDNEYKAYKENHNYMASRYNDTVMVEKVMYSEKMTGIIESAFNEAGVSMSKSGNYVLSGSIKAMRCSKPRLVPDGSNVRYAITATTSVHIQIANKNTGKVIFAKTFTGTGQQTFNMNDPVPVDDTVDMSVNDLTASMIETLTGKKRPTEVDYQDSPGKRLVE</sequence>
<evidence type="ECO:0000313" key="3">
    <source>
        <dbReference type="Proteomes" id="UP000008721"/>
    </source>
</evidence>
<dbReference type="OrthoDB" id="5368566at2"/>
<name>E4TXI2_SULKY</name>
<dbReference type="EMBL" id="CP002355">
    <property type="protein sequence ID" value="ADR33891.1"/>
    <property type="molecule type" value="Genomic_DNA"/>
</dbReference>
<proteinExistence type="predicted"/>
<keyword evidence="3" id="KW-1185">Reference proteome</keyword>
<dbReference type="Proteomes" id="UP000008721">
    <property type="component" value="Chromosome"/>
</dbReference>
<organism evidence="2 3">
    <name type="scientific">Sulfuricurvum kujiense (strain ATCC BAA-921 / DSM 16994 / JCM 11577 / YK-1)</name>
    <dbReference type="NCBI Taxonomy" id="709032"/>
    <lineage>
        <taxon>Bacteria</taxon>
        <taxon>Pseudomonadati</taxon>
        <taxon>Campylobacterota</taxon>
        <taxon>Epsilonproteobacteria</taxon>
        <taxon>Campylobacterales</taxon>
        <taxon>Sulfurimonadaceae</taxon>
        <taxon>Sulfuricurvum</taxon>
    </lineage>
</organism>
<dbReference type="AlphaFoldDB" id="E4TXI2"/>
<evidence type="ECO:0000256" key="1">
    <source>
        <dbReference type="SAM" id="SignalP"/>
    </source>
</evidence>
<dbReference type="HOGENOM" id="CLU_1102341_0_0_7"/>
<keyword evidence="1" id="KW-0732">Signal</keyword>
<dbReference type="KEGG" id="sku:Sulku_1228"/>
<gene>
    <name evidence="2" type="ordered locus">Sulku_1228</name>
</gene>
<dbReference type="RefSeq" id="WP_013460088.1">
    <property type="nucleotide sequence ID" value="NC_014762.1"/>
</dbReference>
<dbReference type="STRING" id="709032.Sulku_1228"/>
<accession>E4TXI2</accession>
<evidence type="ECO:0000313" key="2">
    <source>
        <dbReference type="EMBL" id="ADR33891.1"/>
    </source>
</evidence>
<feature type="chain" id="PRO_5003189861" description="DUF4412 domain-containing protein" evidence="1">
    <location>
        <begin position="21"/>
        <end position="252"/>
    </location>
</feature>
<evidence type="ECO:0008006" key="4">
    <source>
        <dbReference type="Google" id="ProtNLM"/>
    </source>
</evidence>
<dbReference type="eggNOG" id="ENOG5030TBY">
    <property type="taxonomic scope" value="Bacteria"/>
</dbReference>
<protein>
    <recommendedName>
        <fullName evidence="4">DUF4412 domain-containing protein</fullName>
    </recommendedName>
</protein>
<reference evidence="2 3" key="1">
    <citation type="journal article" date="2012" name="Stand. Genomic Sci.">
        <title>Complete genome sequence of the sulfur compounds oxidizing chemolithoautotroph Sulfuricurvum kujiense type strain (YK-1(T)).</title>
        <authorList>
            <person name="Han C."/>
            <person name="Kotsyurbenko O."/>
            <person name="Chertkov O."/>
            <person name="Held B."/>
            <person name="Lapidus A."/>
            <person name="Nolan M."/>
            <person name="Lucas S."/>
            <person name="Hammon N."/>
            <person name="Deshpande S."/>
            <person name="Cheng J.F."/>
            <person name="Tapia R."/>
            <person name="Goodwin L.A."/>
            <person name="Pitluck S."/>
            <person name="Liolios K."/>
            <person name="Pagani I."/>
            <person name="Ivanova N."/>
            <person name="Mavromatis K."/>
            <person name="Mikhailova N."/>
            <person name="Pati A."/>
            <person name="Chen A."/>
            <person name="Palaniappan K."/>
            <person name="Land M."/>
            <person name="Hauser L."/>
            <person name="Chang Y.J."/>
            <person name="Jeffries C.D."/>
            <person name="Brambilla E.M."/>
            <person name="Rohde M."/>
            <person name="Spring S."/>
            <person name="Sikorski J."/>
            <person name="Goker M."/>
            <person name="Woyke T."/>
            <person name="Bristow J."/>
            <person name="Eisen J.A."/>
            <person name="Markowitz V."/>
            <person name="Hugenholtz P."/>
            <person name="Kyrpides N.C."/>
            <person name="Klenk H.P."/>
            <person name="Detter J.C."/>
        </authorList>
    </citation>
    <scope>NUCLEOTIDE SEQUENCE [LARGE SCALE GENOMIC DNA]</scope>
    <source>
        <strain evidence="3">ATCC BAA-921 / DSM 16994 / JCM 11577 / YK-1</strain>
    </source>
</reference>
<feature type="signal peptide" evidence="1">
    <location>
        <begin position="1"/>
        <end position="20"/>
    </location>
</feature>